<keyword evidence="6" id="KW-1185">Reference proteome</keyword>
<accession>A0A1N7L0E1</accession>
<evidence type="ECO:0000313" key="5">
    <source>
        <dbReference type="EMBL" id="SIS67294.1"/>
    </source>
</evidence>
<dbReference type="InterPro" id="IPR029052">
    <property type="entry name" value="Metallo-depent_PP-like"/>
</dbReference>
<evidence type="ECO:0000256" key="1">
    <source>
        <dbReference type="ARBA" id="ARBA00022729"/>
    </source>
</evidence>
<evidence type="ECO:0000259" key="4">
    <source>
        <dbReference type="Pfam" id="PF00149"/>
    </source>
</evidence>
<feature type="domain" description="Calcineurin-like phosphoesterase" evidence="4">
    <location>
        <begin position="39"/>
        <end position="262"/>
    </location>
</feature>
<reference evidence="6" key="1">
    <citation type="submission" date="2017-01" db="EMBL/GenBank/DDBJ databases">
        <authorList>
            <person name="Varghese N."/>
            <person name="Submissions S."/>
        </authorList>
    </citation>
    <scope>NUCLEOTIDE SEQUENCE [LARGE SCALE GENOMIC DNA]</scope>
    <source>
        <strain evidence="6">DSM 24913</strain>
    </source>
</reference>
<dbReference type="PANTHER" id="PTHR10161">
    <property type="entry name" value="TARTRATE-RESISTANT ACID PHOSPHATASE TYPE 5"/>
    <property type="match status" value="1"/>
</dbReference>
<feature type="chain" id="PRO_5012116916" evidence="3">
    <location>
        <begin position="18"/>
        <end position="342"/>
    </location>
</feature>
<dbReference type="SUPFAM" id="SSF56300">
    <property type="entry name" value="Metallo-dependent phosphatases"/>
    <property type="match status" value="1"/>
</dbReference>
<evidence type="ECO:0000256" key="3">
    <source>
        <dbReference type="SAM" id="SignalP"/>
    </source>
</evidence>
<dbReference type="PANTHER" id="PTHR10161:SF14">
    <property type="entry name" value="TARTRATE-RESISTANT ACID PHOSPHATASE TYPE 5"/>
    <property type="match status" value="1"/>
</dbReference>
<dbReference type="Pfam" id="PF00149">
    <property type="entry name" value="Metallophos"/>
    <property type="match status" value="1"/>
</dbReference>
<keyword evidence="1 3" id="KW-0732">Signal</keyword>
<dbReference type="InterPro" id="IPR051558">
    <property type="entry name" value="Metallophosphoesterase_PAP"/>
</dbReference>
<dbReference type="Gene3D" id="3.60.21.10">
    <property type="match status" value="1"/>
</dbReference>
<evidence type="ECO:0000313" key="6">
    <source>
        <dbReference type="Proteomes" id="UP000185639"/>
    </source>
</evidence>
<dbReference type="GO" id="GO:0016787">
    <property type="term" value="F:hydrolase activity"/>
    <property type="evidence" value="ECO:0007669"/>
    <property type="project" value="UniProtKB-KW"/>
</dbReference>
<keyword evidence="2" id="KW-0378">Hydrolase</keyword>
<feature type="signal peptide" evidence="3">
    <location>
        <begin position="1"/>
        <end position="17"/>
    </location>
</feature>
<organism evidence="5 6">
    <name type="scientific">Thalassolituus maritimus</name>
    <dbReference type="NCBI Taxonomy" id="484498"/>
    <lineage>
        <taxon>Bacteria</taxon>
        <taxon>Pseudomonadati</taxon>
        <taxon>Pseudomonadota</taxon>
        <taxon>Gammaproteobacteria</taxon>
        <taxon>Oceanospirillales</taxon>
        <taxon>Oceanospirillaceae</taxon>
        <taxon>Thalassolituus</taxon>
    </lineage>
</organism>
<dbReference type="STRING" id="484498.SAMN05421686_103203"/>
<protein>
    <submittedName>
        <fullName evidence="5">Calcineurin-like phosphoesterase</fullName>
    </submittedName>
</protein>
<name>A0A1N7L0E1_9GAMM</name>
<dbReference type="AlphaFoldDB" id="A0A1N7L0E1"/>
<proteinExistence type="predicted"/>
<gene>
    <name evidence="5" type="ORF">SAMN05421686_103203</name>
</gene>
<dbReference type="EMBL" id="FTOH01000003">
    <property type="protein sequence ID" value="SIS67294.1"/>
    <property type="molecule type" value="Genomic_DNA"/>
</dbReference>
<sequence length="342" mass="38409">MKKLALMALAVHLPAYGMSWFPEEPEEPVVEVPEGAVSFIAIGDTGTGEDKQYKVAAAMKAVCDELGCDFALGLGDNIYETGVDSVDDVQFIDKFEKPYADVDFPFYMTLGNHDNGWFSGDGLDNDKGEFQVDYHYAEDRMSDKWNMPARYYSFTAPLESEAPLVTFFSLDSNPLAAVSDPDPKYRQFKYYRVQEEWIEAEKESATTPWKIAFSHHPYISNGRHGNAGWYDGVPAFGYAFYDFVGDNLCGDFDLMISGHDHDLQILPPVERCDGMTQIVSGAGAKQRPLDDVNRNPAEFQQGDVLGFMHLYIEGNQLTVRVYTVDEVTGEHTLAHSYQLTRD</sequence>
<dbReference type="RefSeq" id="WP_076514729.1">
    <property type="nucleotide sequence ID" value="NZ_FTOH01000003.1"/>
</dbReference>
<evidence type="ECO:0000256" key="2">
    <source>
        <dbReference type="ARBA" id="ARBA00022801"/>
    </source>
</evidence>
<dbReference type="Proteomes" id="UP000185639">
    <property type="component" value="Unassembled WGS sequence"/>
</dbReference>
<dbReference type="InterPro" id="IPR004843">
    <property type="entry name" value="Calcineurin-like_PHP"/>
</dbReference>